<organism evidence="3 4">
    <name type="scientific">Arxiozyma heterogenica</name>
    <dbReference type="NCBI Taxonomy" id="278026"/>
    <lineage>
        <taxon>Eukaryota</taxon>
        <taxon>Fungi</taxon>
        <taxon>Dikarya</taxon>
        <taxon>Ascomycota</taxon>
        <taxon>Saccharomycotina</taxon>
        <taxon>Saccharomycetes</taxon>
        <taxon>Saccharomycetales</taxon>
        <taxon>Saccharomycetaceae</taxon>
        <taxon>Arxiozyma</taxon>
    </lineage>
</organism>
<evidence type="ECO:0000256" key="1">
    <source>
        <dbReference type="SAM" id="Phobius"/>
    </source>
</evidence>
<dbReference type="InterPro" id="IPR028000">
    <property type="entry name" value="Pma1"/>
</dbReference>
<dbReference type="Pfam" id="PF14610">
    <property type="entry name" value="Psg1"/>
    <property type="match status" value="1"/>
</dbReference>
<comment type="caution">
    <text evidence="3">The sequence shown here is derived from an EMBL/GenBank/DDBJ whole genome shotgun (WGS) entry which is preliminary data.</text>
</comment>
<feature type="chain" id="PRO_5042879309" evidence="2">
    <location>
        <begin position="20"/>
        <end position="392"/>
    </location>
</feature>
<evidence type="ECO:0000313" key="4">
    <source>
        <dbReference type="Proteomes" id="UP001306508"/>
    </source>
</evidence>
<dbReference type="Proteomes" id="UP001306508">
    <property type="component" value="Unassembled WGS sequence"/>
</dbReference>
<keyword evidence="1" id="KW-1133">Transmembrane helix</keyword>
<dbReference type="EMBL" id="JAWIZZ010000064">
    <property type="protein sequence ID" value="KAK5773802.1"/>
    <property type="molecule type" value="Genomic_DNA"/>
</dbReference>
<gene>
    <name evidence="3" type="ORF">RI543_004857</name>
</gene>
<sequence>MRTIIVCLYFGLLNSVALGWKDVHLPMEKDKKTTSEVPKPWIRTIYSSKKEIVTPTVIGGVTFSKKPLPTPDPLEPWISLEKDGSPKTIKPEIKNGRTNRASPTYNTYFQTLTTKTYSYEELKAHNMDPNDVYEEEVFIDEDDTYTSLNPIIRCTPDRYFKKGLAKDISSEPFCTPRENSVWKVGKTYFITWYTHFLTDENSDKVSENVRIHLSYVKEKLTDKGYNKRDLSATFFSSEWVKNVDGVFPITIEQDWLQGYFDRKIVVSVQPSHISDDNFDPLENGVMTHIMLGSKVAKQTEEDRVRIDAVIYDQEWYYVALTIPTVVVVALVVMYFFLQLTRGDRDISDVTRDVLSKKHRVLGTFAKMKKYKNIKNHKYSELPKYNKKSTKQT</sequence>
<evidence type="ECO:0000256" key="2">
    <source>
        <dbReference type="SAM" id="SignalP"/>
    </source>
</evidence>
<protein>
    <submittedName>
        <fullName evidence="3">Uncharacterized protein</fullName>
    </submittedName>
</protein>
<name>A0AAN7WLA9_9SACH</name>
<reference evidence="4" key="1">
    <citation type="submission" date="2023-07" db="EMBL/GenBank/DDBJ databases">
        <title>A draft genome of Kazachstania heterogenica Y-27499.</title>
        <authorList>
            <person name="Donic C."/>
            <person name="Kralova J.S."/>
            <person name="Fidel L."/>
            <person name="Ben-Dor S."/>
            <person name="Jung S."/>
        </authorList>
    </citation>
    <scope>NUCLEOTIDE SEQUENCE [LARGE SCALE GENOMIC DNA]</scope>
    <source>
        <strain evidence="4">Y27499</strain>
    </source>
</reference>
<dbReference type="AlphaFoldDB" id="A0AAN7WLA9"/>
<keyword evidence="1" id="KW-0472">Membrane</keyword>
<keyword evidence="1" id="KW-0812">Transmembrane</keyword>
<evidence type="ECO:0000313" key="3">
    <source>
        <dbReference type="EMBL" id="KAK5773802.1"/>
    </source>
</evidence>
<keyword evidence="2" id="KW-0732">Signal</keyword>
<proteinExistence type="predicted"/>
<accession>A0AAN7WLA9</accession>
<keyword evidence="4" id="KW-1185">Reference proteome</keyword>
<feature type="signal peptide" evidence="2">
    <location>
        <begin position="1"/>
        <end position="19"/>
    </location>
</feature>
<feature type="transmembrane region" description="Helical" evidence="1">
    <location>
        <begin position="315"/>
        <end position="337"/>
    </location>
</feature>